<keyword evidence="5" id="KW-1185">Reference proteome</keyword>
<feature type="compositionally biased region" description="Acidic residues" evidence="2">
    <location>
        <begin position="150"/>
        <end position="160"/>
    </location>
</feature>
<evidence type="ECO:0000259" key="3">
    <source>
        <dbReference type="PROSITE" id="PS50006"/>
    </source>
</evidence>
<dbReference type="CDD" id="cd00060">
    <property type="entry name" value="FHA"/>
    <property type="match status" value="2"/>
</dbReference>
<protein>
    <submittedName>
        <fullName evidence="4">FHA domain-containing protein</fullName>
    </submittedName>
</protein>
<proteinExistence type="predicted"/>
<evidence type="ECO:0000313" key="5">
    <source>
        <dbReference type="Proteomes" id="UP000182229"/>
    </source>
</evidence>
<dbReference type="InterPro" id="IPR050923">
    <property type="entry name" value="Cell_Proc_Reg/RNA_Proc"/>
</dbReference>
<dbReference type="RefSeq" id="WP_071904086.1">
    <property type="nucleotide sequence ID" value="NZ_MPIN01000016.1"/>
</dbReference>
<feature type="region of interest" description="Disordered" evidence="2">
    <location>
        <begin position="1"/>
        <end position="21"/>
    </location>
</feature>
<feature type="compositionally biased region" description="Low complexity" evidence="2">
    <location>
        <begin position="125"/>
        <end position="142"/>
    </location>
</feature>
<dbReference type="PROSITE" id="PS50005">
    <property type="entry name" value="TPR"/>
    <property type="match status" value="1"/>
</dbReference>
<evidence type="ECO:0000256" key="1">
    <source>
        <dbReference type="PROSITE-ProRule" id="PRU00339"/>
    </source>
</evidence>
<evidence type="ECO:0000256" key="2">
    <source>
        <dbReference type="SAM" id="MobiDB-lite"/>
    </source>
</evidence>
<dbReference type="InterPro" id="IPR019734">
    <property type="entry name" value="TPR_rpt"/>
</dbReference>
<evidence type="ECO:0000313" key="4">
    <source>
        <dbReference type="EMBL" id="OJH35033.1"/>
    </source>
</evidence>
<dbReference type="PROSITE" id="PS50006">
    <property type="entry name" value="FHA_DOMAIN"/>
    <property type="match status" value="2"/>
</dbReference>
<keyword evidence="1" id="KW-0802">TPR repeat</keyword>
<dbReference type="PANTHER" id="PTHR23308">
    <property type="entry name" value="NUCLEAR INHIBITOR OF PROTEIN PHOSPHATASE-1"/>
    <property type="match status" value="1"/>
</dbReference>
<reference evidence="4 5" key="2">
    <citation type="submission" date="2016-12" db="EMBL/GenBank/DDBJ databases">
        <title>Draft Genome Sequence of Cystobacter ferrugineus Strain Cbfe23.</title>
        <authorList>
            <person name="Akbar S."/>
            <person name="Dowd S.E."/>
            <person name="Stevens D.C."/>
        </authorList>
    </citation>
    <scope>NUCLEOTIDE SEQUENCE [LARGE SCALE GENOMIC DNA]</scope>
    <source>
        <strain evidence="4 5">Cbfe23</strain>
    </source>
</reference>
<gene>
    <name evidence="4" type="ORF">BON30_41380</name>
</gene>
<dbReference type="Gene3D" id="2.60.200.20">
    <property type="match status" value="2"/>
</dbReference>
<feature type="region of interest" description="Disordered" evidence="2">
    <location>
        <begin position="256"/>
        <end position="278"/>
    </location>
</feature>
<feature type="compositionally biased region" description="Basic and acidic residues" evidence="2">
    <location>
        <begin position="7"/>
        <end position="21"/>
    </location>
</feature>
<dbReference type="AlphaFoldDB" id="A0A1L9AYP6"/>
<organism evidence="4 5">
    <name type="scientific">Cystobacter ferrugineus</name>
    <dbReference type="NCBI Taxonomy" id="83449"/>
    <lineage>
        <taxon>Bacteria</taxon>
        <taxon>Pseudomonadati</taxon>
        <taxon>Myxococcota</taxon>
        <taxon>Myxococcia</taxon>
        <taxon>Myxococcales</taxon>
        <taxon>Cystobacterineae</taxon>
        <taxon>Archangiaceae</taxon>
        <taxon>Cystobacter</taxon>
    </lineage>
</organism>
<accession>A0A1L9AYP6</accession>
<dbReference type="SMART" id="SM00240">
    <property type="entry name" value="FHA"/>
    <property type="match status" value="2"/>
</dbReference>
<dbReference type="OrthoDB" id="5488182at2"/>
<dbReference type="InterPro" id="IPR000253">
    <property type="entry name" value="FHA_dom"/>
</dbReference>
<comment type="caution">
    <text evidence="4">The sequence shown here is derived from an EMBL/GenBank/DDBJ whole genome shotgun (WGS) entry which is preliminary data.</text>
</comment>
<dbReference type="EMBL" id="MPIN01000016">
    <property type="protein sequence ID" value="OJH35033.1"/>
    <property type="molecule type" value="Genomic_DNA"/>
</dbReference>
<name>A0A1L9AYP6_9BACT</name>
<dbReference type="Pfam" id="PF00498">
    <property type="entry name" value="FHA"/>
    <property type="match status" value="2"/>
</dbReference>
<dbReference type="InterPro" id="IPR008984">
    <property type="entry name" value="SMAD_FHA_dom_sf"/>
</dbReference>
<dbReference type="SUPFAM" id="SSF49879">
    <property type="entry name" value="SMAD/FHA domain"/>
    <property type="match status" value="2"/>
</dbReference>
<feature type="domain" description="FHA" evidence="3">
    <location>
        <begin position="182"/>
        <end position="231"/>
    </location>
</feature>
<dbReference type="STRING" id="83449.BON30_41380"/>
<sequence>MPTLVIRHPDGSESEHELSGELKVGRQEGTNDLVLAEGGVSRRHARFFEEDGAVMVEDVGSANGTFVDGQRITGPTALTSRSEVVLGDYALKLKASARPAGARRSTKPAEEGGVALGGSKPESTRAMPAAKRPPAALARRPAPAAPPPEDNADGEKEDEGGFVLKGLTGPWANQKFRLQGKLVVGRQAPATVLLDDDSVSRRHAEVELTPQGPVLRDLGSANGTLLNGERVAANEPMNLQPGDIITFGMVEVAVERTGSAPPRRGRASRAEAASSEEAPAAASRKRLLVVAASVVGVLLVAGIVKSTTGGSEESASGALAAGGAPAVDPTEQIQELLSQCRSYSSSEMGGEPDWGRAESACSKVLNLDPINSEAVSLMKRITLEKDASEQFAQGIKALQRGKDEEALDLFKKIPKESSYFRRAKPKVQEAVSQVMKRSEDDCKRYVRDSQWSAAVPRCERYMGFACQKMSREELEPPIGFTLVLDSRRRLGRTEWRPRNKLYLDFLVARQKLDPNAEPWHCPVSDIFMDDDAAPNPRKIVEAAFKQRFSNKFMHEAMLDYWGGRGNEAVATLQRLRNNYEMAQFHADADKMIADVNNVDQLFKIGQGHLQSEDVEKAAESLQEALDVDKRLMDNLFEARPSFYRRNIQQDMAAKAITRGKYWDERGDGRRACRIWKLGFSFYAGNTDLNSDVGRCSTRALKAFKSAQTCQDLDLVLEYAVPNDGMAEKVAEQKKQSGC</sequence>
<feature type="repeat" description="TPR" evidence="1">
    <location>
        <begin position="598"/>
        <end position="631"/>
    </location>
</feature>
<reference evidence="5" key="1">
    <citation type="submission" date="2016-11" db="EMBL/GenBank/DDBJ databases">
        <authorList>
            <person name="Shukria A."/>
            <person name="Stevens D.C."/>
        </authorList>
    </citation>
    <scope>NUCLEOTIDE SEQUENCE [LARGE SCALE GENOMIC DNA]</scope>
    <source>
        <strain evidence="5">Cbfe23</strain>
    </source>
</reference>
<feature type="region of interest" description="Disordered" evidence="2">
    <location>
        <begin position="96"/>
        <end position="160"/>
    </location>
</feature>
<dbReference type="Proteomes" id="UP000182229">
    <property type="component" value="Unassembled WGS sequence"/>
</dbReference>
<feature type="domain" description="FHA" evidence="3">
    <location>
        <begin position="22"/>
        <end position="72"/>
    </location>
</feature>